<gene>
    <name evidence="1" type="ORF">FA13DRAFT_1837225</name>
</gene>
<sequence>MSSRTTIKQVGFVVQPLEHDTQTRAPLAPLIPRYEPLYNLSYGLPGTPASQGHWWHRDGGSPQITSGDAFTFSLYGICRSAKRPLSPGPTQDGARKANRRVTIDPMDRELTRPEDTEAVDVPCGTKRTDCGRTYTFEDSDIKVLGIVEIAQLPHNIDPMTKIKAWSRLDFDLKFGEVLTEQWKITCKDLPVGATPGVKHFAKSTRLST</sequence>
<proteinExistence type="predicted"/>
<accession>A0A4Y7SFA4</accession>
<protein>
    <submittedName>
        <fullName evidence="1">Uncharacterized protein</fullName>
    </submittedName>
</protein>
<dbReference type="Proteomes" id="UP000298030">
    <property type="component" value="Unassembled WGS sequence"/>
</dbReference>
<reference evidence="1 2" key="1">
    <citation type="journal article" date="2019" name="Nat. Ecol. Evol.">
        <title>Megaphylogeny resolves global patterns of mushroom evolution.</title>
        <authorList>
            <person name="Varga T."/>
            <person name="Krizsan K."/>
            <person name="Foldi C."/>
            <person name="Dima B."/>
            <person name="Sanchez-Garcia M."/>
            <person name="Sanchez-Ramirez S."/>
            <person name="Szollosi G.J."/>
            <person name="Szarkandi J.G."/>
            <person name="Papp V."/>
            <person name="Albert L."/>
            <person name="Andreopoulos W."/>
            <person name="Angelini C."/>
            <person name="Antonin V."/>
            <person name="Barry K.W."/>
            <person name="Bougher N.L."/>
            <person name="Buchanan P."/>
            <person name="Buyck B."/>
            <person name="Bense V."/>
            <person name="Catcheside P."/>
            <person name="Chovatia M."/>
            <person name="Cooper J."/>
            <person name="Damon W."/>
            <person name="Desjardin D."/>
            <person name="Finy P."/>
            <person name="Geml J."/>
            <person name="Haridas S."/>
            <person name="Hughes K."/>
            <person name="Justo A."/>
            <person name="Karasinski D."/>
            <person name="Kautmanova I."/>
            <person name="Kiss B."/>
            <person name="Kocsube S."/>
            <person name="Kotiranta H."/>
            <person name="LaButti K.M."/>
            <person name="Lechner B.E."/>
            <person name="Liimatainen K."/>
            <person name="Lipzen A."/>
            <person name="Lukacs Z."/>
            <person name="Mihaltcheva S."/>
            <person name="Morgado L.N."/>
            <person name="Niskanen T."/>
            <person name="Noordeloos M.E."/>
            <person name="Ohm R.A."/>
            <person name="Ortiz-Santana B."/>
            <person name="Ovrebo C."/>
            <person name="Racz N."/>
            <person name="Riley R."/>
            <person name="Savchenko A."/>
            <person name="Shiryaev A."/>
            <person name="Soop K."/>
            <person name="Spirin V."/>
            <person name="Szebenyi C."/>
            <person name="Tomsovsky M."/>
            <person name="Tulloss R.E."/>
            <person name="Uehling J."/>
            <person name="Grigoriev I.V."/>
            <person name="Vagvolgyi C."/>
            <person name="Papp T."/>
            <person name="Martin F.M."/>
            <person name="Miettinen O."/>
            <person name="Hibbett D.S."/>
            <person name="Nagy L.G."/>
        </authorList>
    </citation>
    <scope>NUCLEOTIDE SEQUENCE [LARGE SCALE GENOMIC DNA]</scope>
    <source>
        <strain evidence="1 2">FP101781</strain>
    </source>
</reference>
<evidence type="ECO:0000313" key="2">
    <source>
        <dbReference type="Proteomes" id="UP000298030"/>
    </source>
</evidence>
<keyword evidence="2" id="KW-1185">Reference proteome</keyword>
<dbReference type="AlphaFoldDB" id="A0A4Y7SFA4"/>
<organism evidence="1 2">
    <name type="scientific">Coprinellus micaceus</name>
    <name type="common">Glistening ink-cap mushroom</name>
    <name type="synonym">Coprinus micaceus</name>
    <dbReference type="NCBI Taxonomy" id="71717"/>
    <lineage>
        <taxon>Eukaryota</taxon>
        <taxon>Fungi</taxon>
        <taxon>Dikarya</taxon>
        <taxon>Basidiomycota</taxon>
        <taxon>Agaricomycotina</taxon>
        <taxon>Agaricomycetes</taxon>
        <taxon>Agaricomycetidae</taxon>
        <taxon>Agaricales</taxon>
        <taxon>Agaricineae</taxon>
        <taxon>Psathyrellaceae</taxon>
        <taxon>Coprinellus</taxon>
    </lineage>
</organism>
<evidence type="ECO:0000313" key="1">
    <source>
        <dbReference type="EMBL" id="TEB20443.1"/>
    </source>
</evidence>
<comment type="caution">
    <text evidence="1">The sequence shown here is derived from an EMBL/GenBank/DDBJ whole genome shotgun (WGS) entry which is preliminary data.</text>
</comment>
<dbReference type="EMBL" id="QPFP01000139">
    <property type="protein sequence ID" value="TEB20443.1"/>
    <property type="molecule type" value="Genomic_DNA"/>
</dbReference>
<dbReference type="OrthoDB" id="3127952at2759"/>
<name>A0A4Y7SFA4_COPMI</name>